<organism evidence="1 2">
    <name type="scientific">Persea americana</name>
    <name type="common">Avocado</name>
    <dbReference type="NCBI Taxonomy" id="3435"/>
    <lineage>
        <taxon>Eukaryota</taxon>
        <taxon>Viridiplantae</taxon>
        <taxon>Streptophyta</taxon>
        <taxon>Embryophyta</taxon>
        <taxon>Tracheophyta</taxon>
        <taxon>Spermatophyta</taxon>
        <taxon>Magnoliopsida</taxon>
        <taxon>Magnoliidae</taxon>
        <taxon>Laurales</taxon>
        <taxon>Lauraceae</taxon>
        <taxon>Persea</taxon>
    </lineage>
</organism>
<accession>A0ACC2MHN4</accession>
<reference evidence="1 2" key="1">
    <citation type="journal article" date="2022" name="Hortic Res">
        <title>A haplotype resolved chromosomal level avocado genome allows analysis of novel avocado genes.</title>
        <authorList>
            <person name="Nath O."/>
            <person name="Fletcher S.J."/>
            <person name="Hayward A."/>
            <person name="Shaw L.M."/>
            <person name="Masouleh A.K."/>
            <person name="Furtado A."/>
            <person name="Henry R.J."/>
            <person name="Mitter N."/>
        </authorList>
    </citation>
    <scope>NUCLEOTIDE SEQUENCE [LARGE SCALE GENOMIC DNA]</scope>
    <source>
        <strain evidence="2">cv. Hass</strain>
    </source>
</reference>
<name>A0ACC2MHN4_PERAE</name>
<evidence type="ECO:0000313" key="2">
    <source>
        <dbReference type="Proteomes" id="UP001234297"/>
    </source>
</evidence>
<gene>
    <name evidence="1" type="ORF">MRB53_007014</name>
</gene>
<evidence type="ECO:0000313" key="1">
    <source>
        <dbReference type="EMBL" id="KAJ8645266.1"/>
    </source>
</evidence>
<dbReference type="EMBL" id="CM056810">
    <property type="protein sequence ID" value="KAJ8645266.1"/>
    <property type="molecule type" value="Genomic_DNA"/>
</dbReference>
<proteinExistence type="predicted"/>
<keyword evidence="2" id="KW-1185">Reference proteome</keyword>
<sequence>MSYLTDGKKPITVGPWGGYGGAQFDDGVYTGIRELVVVHGAAIDSIQIEYDRKGSPVWSDKHGGSGGPITDKIKLEYPDEVLTSISGYYGSIVNGSPVVVRSLTLESNRAKYGPYGFQQGTHFSFPMTGGRIVGFHGRCGWYLDSVGVHLKSHQKSDLSNSLLPYQMGYNVVQGSVLPSQMGYNVVPGSVGRGYDIVLAVREKEDNNRVSWNSFSKQSSDTKEFTSLESQSTVVSFPSSSVKEPPSYIVKEPSTIGGPVTYGPWGGNGGIIFDDGTYTGVRQVNLTRNVGIVSMKVLYDKNGQAIWGNKHGGNSGLKTEKIIFDYPYEVLTHISGYHGPALIMGPTTVNSLTFHTTKRKYGPFGDEQGMFFTSNMKAGMIVGFHGRKGWCMDSIGVHVLEGKLSLPQPSLPNTLLSDAAVSEVDNPQWSNKLMLARRGLGAEEVAYSVIKEPVPSGPGPWGGDGGRPWDDGVFSGIKQIFITRGQAITSIQVEYDRNGQSVWSTKHGAGGGETTHKIPFAYPNEVLNCICGYYSSINRDERPKVITSLTFYTTRGKYGPYGEEIGTFFTSTTTEGKNPRNPRFVYKSLHPTCTPFQLGTTQATWFHLFTTLDSDLLVSQMSYLRDGKKPITVGPWGGYGGAQFDDGVYTGIMGLVVVHGAAIDSLQIQYDKKGSPVWSDKHGGSGGTKTDKIKLEYPDEVLTSISGYHGSIVNGSPVVVRSLTLESNRAKYGPYGFQQGTHFSFPMTGGRIVGFHGRCGWYLDSIGVYLKSLLKSDLSNSLLPSQMGYNVVQGSVGRGYDPLISQMSYLTDGKKPITAGPWGGYGGAQFDDGVYAGIRELVVVHGAAIDSIQIQYDKKGSPVWSDKHGGSGGTRTDKIKLEYPDEVPTSISGYYGSIFNGSPIVVRSLTLESNRAKYGPYGFQQGTHFSFPMTGGRIVGFHGRCGWYLDSIGVYLKSLLKSDLSNSLLPSQMGYNVVQGCVLPSQMGYNVVQGSVGRGYDPLVSQMSYLADGKKPITVGPWGGYGGAQFDDGVYTGIRKLVVVHGAAIDSIQIQYDKKGNPVWSDKHGGSGGTRTEKIKLEYPDEVLTSISGYYGSIVNGSPVVVRSLTLESNRAKYGPYGFQQGTHFSFPMTDGRIVGFHGRCGWYLDSLGVYLQSIQKSDLSNSLLPIQTSERRPLSARVVYSVIKEPVPSGPEPWGGDGGRPWDDGVFSGIKQISLQGDKQLLQYRLSMTEMGNLFGLPNMELAVERPHIR</sequence>
<dbReference type="Proteomes" id="UP001234297">
    <property type="component" value="Chromosome 2"/>
</dbReference>
<protein>
    <submittedName>
        <fullName evidence="1">Uncharacterized protein</fullName>
    </submittedName>
</protein>
<comment type="caution">
    <text evidence="1">The sequence shown here is derived from an EMBL/GenBank/DDBJ whole genome shotgun (WGS) entry which is preliminary data.</text>
</comment>